<sequence>MVVVDDELEEDETYKIIVYAVMHDDEYASSSSRKAAQLLVDQVESRLSGCEGVTVEIACLKPEAEITLSDLRLLKRWDFDYLSLRDPDSEDLPRH</sequence>
<reference evidence="1 2" key="1">
    <citation type="submission" date="2006-02" db="EMBL/GenBank/DDBJ databases">
        <authorList>
            <person name="Amann R."/>
            <person name="Ferriera S."/>
            <person name="Johnson J."/>
            <person name="Kravitz S."/>
            <person name="Halpern A."/>
            <person name="Remington K."/>
            <person name="Beeson K."/>
            <person name="Tran B."/>
            <person name="Rogers Y.-H."/>
            <person name="Friedman R."/>
            <person name="Venter J.C."/>
        </authorList>
    </citation>
    <scope>NUCLEOTIDE SEQUENCE [LARGE SCALE GENOMIC DNA]</scope>
    <source>
        <strain evidence="1 2">DSM 3645</strain>
    </source>
</reference>
<name>A3ZM11_9BACT</name>
<proteinExistence type="predicted"/>
<evidence type="ECO:0000313" key="2">
    <source>
        <dbReference type="Proteomes" id="UP000004358"/>
    </source>
</evidence>
<organism evidence="1 2">
    <name type="scientific">Blastopirellula marina DSM 3645</name>
    <dbReference type="NCBI Taxonomy" id="314230"/>
    <lineage>
        <taxon>Bacteria</taxon>
        <taxon>Pseudomonadati</taxon>
        <taxon>Planctomycetota</taxon>
        <taxon>Planctomycetia</taxon>
        <taxon>Pirellulales</taxon>
        <taxon>Pirellulaceae</taxon>
        <taxon>Blastopirellula</taxon>
    </lineage>
</organism>
<protein>
    <submittedName>
        <fullName evidence="1">Uncharacterized protein</fullName>
    </submittedName>
</protein>
<comment type="caution">
    <text evidence="1">The sequence shown here is derived from an EMBL/GenBank/DDBJ whole genome shotgun (WGS) entry which is preliminary data.</text>
</comment>
<dbReference type="AlphaFoldDB" id="A3ZM11"/>
<dbReference type="EMBL" id="AANZ01000001">
    <property type="protein sequence ID" value="EAQ82794.1"/>
    <property type="molecule type" value="Genomic_DNA"/>
</dbReference>
<accession>A3ZM11</accession>
<dbReference type="HOGENOM" id="CLU_2367219_0_0_0"/>
<gene>
    <name evidence="1" type="ORF">DSM3645_10352</name>
</gene>
<dbReference type="STRING" id="314230.DSM3645_10352"/>
<evidence type="ECO:0000313" key="1">
    <source>
        <dbReference type="EMBL" id="EAQ82794.1"/>
    </source>
</evidence>
<dbReference type="Proteomes" id="UP000004358">
    <property type="component" value="Unassembled WGS sequence"/>
</dbReference>